<gene>
    <name evidence="6" type="ORF">MMF94_37420</name>
</gene>
<keyword evidence="3 4" id="KW-0732">Signal</keyword>
<dbReference type="RefSeq" id="WP_241042213.1">
    <property type="nucleotide sequence ID" value="NZ_BAAAJF010000045.1"/>
</dbReference>
<dbReference type="Pfam" id="PF00497">
    <property type="entry name" value="SBP_bac_3"/>
    <property type="match status" value="1"/>
</dbReference>
<feature type="signal peptide" evidence="4">
    <location>
        <begin position="1"/>
        <end position="19"/>
    </location>
</feature>
<dbReference type="CDD" id="cd13690">
    <property type="entry name" value="PBP2_GluB"/>
    <property type="match status" value="1"/>
</dbReference>
<keyword evidence="7" id="KW-1185">Reference proteome</keyword>
<protein>
    <submittedName>
        <fullName evidence="6">Glutamate ABC transporter substrate-binding protein</fullName>
    </submittedName>
</protein>
<dbReference type="EMBL" id="JAKXMK010000043">
    <property type="protein sequence ID" value="MCH6171405.1"/>
    <property type="molecule type" value="Genomic_DNA"/>
</dbReference>
<dbReference type="InterPro" id="IPR001638">
    <property type="entry name" value="Solute-binding_3/MltF_N"/>
</dbReference>
<evidence type="ECO:0000259" key="5">
    <source>
        <dbReference type="SMART" id="SM00062"/>
    </source>
</evidence>
<keyword evidence="2" id="KW-0813">Transport</keyword>
<feature type="domain" description="Solute-binding protein family 3/N-terminal" evidence="5">
    <location>
        <begin position="60"/>
        <end position="285"/>
    </location>
</feature>
<reference evidence="6 7" key="1">
    <citation type="submission" date="2022-03" db="EMBL/GenBank/DDBJ databases">
        <title>Pseudonocardia alaer sp. nov., a novel actinomycete isolated from reed forest soil.</title>
        <authorList>
            <person name="Wang L."/>
        </authorList>
    </citation>
    <scope>NUCLEOTIDE SEQUENCE [LARGE SCALE GENOMIC DNA]</scope>
    <source>
        <strain evidence="6 7">Y-16303</strain>
    </source>
</reference>
<dbReference type="SMART" id="SM00062">
    <property type="entry name" value="PBPb"/>
    <property type="match status" value="1"/>
</dbReference>
<evidence type="ECO:0000256" key="2">
    <source>
        <dbReference type="ARBA" id="ARBA00022448"/>
    </source>
</evidence>
<dbReference type="SUPFAM" id="SSF53850">
    <property type="entry name" value="Periplasmic binding protein-like II"/>
    <property type="match status" value="1"/>
</dbReference>
<comment type="caution">
    <text evidence="6">The sequence shown here is derived from an EMBL/GenBank/DDBJ whole genome shotgun (WGS) entry which is preliminary data.</text>
</comment>
<dbReference type="PANTHER" id="PTHR30085:SF6">
    <property type="entry name" value="ABC TRANSPORTER GLUTAMINE-BINDING PROTEIN GLNH"/>
    <property type="match status" value="1"/>
</dbReference>
<evidence type="ECO:0000256" key="3">
    <source>
        <dbReference type="ARBA" id="ARBA00022729"/>
    </source>
</evidence>
<feature type="chain" id="PRO_5046034054" evidence="4">
    <location>
        <begin position="20"/>
        <end position="299"/>
    </location>
</feature>
<name>A0ABS9TS79_9PSEU</name>
<dbReference type="PROSITE" id="PS51257">
    <property type="entry name" value="PROKAR_LIPOPROTEIN"/>
    <property type="match status" value="1"/>
</dbReference>
<organism evidence="6 7">
    <name type="scientific">Pseudonocardia alaniniphila</name>
    <dbReference type="NCBI Taxonomy" id="75291"/>
    <lineage>
        <taxon>Bacteria</taxon>
        <taxon>Bacillati</taxon>
        <taxon>Actinomycetota</taxon>
        <taxon>Actinomycetes</taxon>
        <taxon>Pseudonocardiales</taxon>
        <taxon>Pseudonocardiaceae</taxon>
        <taxon>Pseudonocardia</taxon>
    </lineage>
</organism>
<sequence length="299" mass="31328">MRLAHITRIAAVAAAVVLAATACGDQSSSLGGSSGAAPSVAQGASFPAGSTMEALNKAQTIRVGTKYDQPLFGLKGLDGNPAGFDVEISKIIAAKLGIPADKITFTEAPSAVREEVIEQNRVDMVVATYTINDKRKERISFAGPYYVAGQDLMVKSDNTTITGPDSLRAANAKVCSVSGSTPSENIKKYIDPANLTLFDVYSKCADALRTGQVDVVTTDNVILTGLIEQSNGAFKLVNHKFTEEPYGIGIKKGDVAFCEFIDQTLKEAEADGSYKAAWDSTVGKVTPEVPPLPAAGACS</sequence>
<evidence type="ECO:0000313" key="7">
    <source>
        <dbReference type="Proteomes" id="UP001299970"/>
    </source>
</evidence>
<dbReference type="Gene3D" id="3.40.190.10">
    <property type="entry name" value="Periplasmic binding protein-like II"/>
    <property type="match status" value="2"/>
</dbReference>
<evidence type="ECO:0000256" key="4">
    <source>
        <dbReference type="SAM" id="SignalP"/>
    </source>
</evidence>
<accession>A0ABS9TS79</accession>
<evidence type="ECO:0000256" key="1">
    <source>
        <dbReference type="ARBA" id="ARBA00010333"/>
    </source>
</evidence>
<dbReference type="PANTHER" id="PTHR30085">
    <property type="entry name" value="AMINO ACID ABC TRANSPORTER PERMEASE"/>
    <property type="match status" value="1"/>
</dbReference>
<evidence type="ECO:0000313" key="6">
    <source>
        <dbReference type="EMBL" id="MCH6171405.1"/>
    </source>
</evidence>
<dbReference type="InterPro" id="IPR051455">
    <property type="entry name" value="Bact_solute-bind_prot3"/>
</dbReference>
<dbReference type="Proteomes" id="UP001299970">
    <property type="component" value="Unassembled WGS sequence"/>
</dbReference>
<comment type="similarity">
    <text evidence="1">Belongs to the bacterial solute-binding protein 3 family.</text>
</comment>
<proteinExistence type="inferred from homology"/>